<dbReference type="eggNOG" id="COG1670">
    <property type="taxonomic scope" value="Bacteria"/>
</dbReference>
<sequence>MTINGDNGITLTTWTDSHFHKLYPLANNQNIAKNLKDSYPQPYTIHDARHWIEYNQKFNPPQNLAIELDGQLVGAIGCERGKDELRTNMEIGFWIGETYWGKGIATEAVKIFTTYLFEKFDVQRLYAQIYDFNIPSMRVLEKAGFQAEAVLKNAFIKHGEIGDLFQYVRLRSEL</sequence>
<reference evidence="2 3" key="1">
    <citation type="submission" date="2014-04" db="EMBL/GenBank/DDBJ databases">
        <title>Characterization and application of a salt tolerant electro-active bacterium.</title>
        <authorList>
            <person name="Yang L."/>
            <person name="Wei S."/>
            <person name="Tay Q.X.M."/>
        </authorList>
    </citation>
    <scope>NUCLEOTIDE SEQUENCE [LARGE SCALE GENOMIC DNA]</scope>
    <source>
        <strain evidence="2 3">LY1</strain>
    </source>
</reference>
<keyword evidence="2" id="KW-0808">Transferase</keyword>
<dbReference type="InterPro" id="IPR016181">
    <property type="entry name" value="Acyl_CoA_acyltransferase"/>
</dbReference>
<dbReference type="OrthoDB" id="9788916at2"/>
<dbReference type="InterPro" id="IPR000182">
    <property type="entry name" value="GNAT_dom"/>
</dbReference>
<gene>
    <name evidence="2" type="ORF">EL17_12245</name>
</gene>
<dbReference type="RefSeq" id="WP_035074608.1">
    <property type="nucleotide sequence ID" value="NZ_JMIH01000021.1"/>
</dbReference>
<dbReference type="STRING" id="1048983.EL17_12245"/>
<feature type="domain" description="N-acetyltransferase" evidence="1">
    <location>
        <begin position="17"/>
        <end position="166"/>
    </location>
</feature>
<evidence type="ECO:0000259" key="1">
    <source>
        <dbReference type="PROSITE" id="PS51186"/>
    </source>
</evidence>
<dbReference type="PANTHER" id="PTHR43328">
    <property type="entry name" value="ACETYLTRANSFERASE-RELATED"/>
    <property type="match status" value="1"/>
</dbReference>
<dbReference type="Pfam" id="PF13302">
    <property type="entry name" value="Acetyltransf_3"/>
    <property type="match status" value="1"/>
</dbReference>
<dbReference type="Proteomes" id="UP000027821">
    <property type="component" value="Unassembled WGS sequence"/>
</dbReference>
<dbReference type="GO" id="GO:0016747">
    <property type="term" value="F:acyltransferase activity, transferring groups other than amino-acyl groups"/>
    <property type="evidence" value="ECO:0007669"/>
    <property type="project" value="InterPro"/>
</dbReference>
<dbReference type="PROSITE" id="PS51186">
    <property type="entry name" value="GNAT"/>
    <property type="match status" value="1"/>
</dbReference>
<evidence type="ECO:0000313" key="3">
    <source>
        <dbReference type="Proteomes" id="UP000027821"/>
    </source>
</evidence>
<dbReference type="EMBL" id="JMIH01000021">
    <property type="protein sequence ID" value="KEO73661.1"/>
    <property type="molecule type" value="Genomic_DNA"/>
</dbReference>
<evidence type="ECO:0000313" key="2">
    <source>
        <dbReference type="EMBL" id="KEO73661.1"/>
    </source>
</evidence>
<dbReference type="PANTHER" id="PTHR43328:SF1">
    <property type="entry name" value="N-ACETYLTRANSFERASE DOMAIN-CONTAINING PROTEIN"/>
    <property type="match status" value="1"/>
</dbReference>
<dbReference type="SUPFAM" id="SSF55729">
    <property type="entry name" value="Acyl-CoA N-acyltransferases (Nat)"/>
    <property type="match status" value="1"/>
</dbReference>
<accession>A0A074KUM5</accession>
<name>A0A074KUM5_9BACT</name>
<dbReference type="CDD" id="cd04301">
    <property type="entry name" value="NAT_SF"/>
    <property type="match status" value="1"/>
</dbReference>
<dbReference type="AlphaFoldDB" id="A0A074KUM5"/>
<organism evidence="2 3">
    <name type="scientific">Anditalea andensis</name>
    <dbReference type="NCBI Taxonomy" id="1048983"/>
    <lineage>
        <taxon>Bacteria</taxon>
        <taxon>Pseudomonadati</taxon>
        <taxon>Bacteroidota</taxon>
        <taxon>Cytophagia</taxon>
        <taxon>Cytophagales</taxon>
        <taxon>Cytophagaceae</taxon>
        <taxon>Anditalea</taxon>
    </lineage>
</organism>
<comment type="caution">
    <text evidence="2">The sequence shown here is derived from an EMBL/GenBank/DDBJ whole genome shotgun (WGS) entry which is preliminary data.</text>
</comment>
<dbReference type="Gene3D" id="3.40.630.30">
    <property type="match status" value="1"/>
</dbReference>
<proteinExistence type="predicted"/>
<keyword evidence="3" id="KW-1185">Reference proteome</keyword>
<protein>
    <submittedName>
        <fullName evidence="2">GNAT family acetyltransferase</fullName>
    </submittedName>
</protein>